<dbReference type="AlphaFoldDB" id="A0A3B4WZN9"/>
<dbReference type="GeneTree" id="ENSGT00940000156798"/>
<dbReference type="OrthoDB" id="6778822at2759"/>
<dbReference type="PROSITE" id="PS50908">
    <property type="entry name" value="RWD"/>
    <property type="match status" value="1"/>
</dbReference>
<name>A0A3B4WZN9_SERLL</name>
<dbReference type="InterPro" id="IPR016135">
    <property type="entry name" value="UBQ-conjugating_enzyme/RWD"/>
</dbReference>
<accession>A0A3B4WZN9</accession>
<feature type="domain" description="RWD" evidence="1">
    <location>
        <begin position="20"/>
        <end position="113"/>
    </location>
</feature>
<dbReference type="GO" id="GO:0005634">
    <property type="term" value="C:nucleus"/>
    <property type="evidence" value="ECO:0007669"/>
    <property type="project" value="TreeGrafter"/>
</dbReference>
<dbReference type="RefSeq" id="XP_023279417.1">
    <property type="nucleotide sequence ID" value="XM_023423649.1"/>
</dbReference>
<dbReference type="GO" id="GO:0061630">
    <property type="term" value="F:ubiquitin protein ligase activity"/>
    <property type="evidence" value="ECO:0007669"/>
    <property type="project" value="InterPro"/>
</dbReference>
<dbReference type="InterPro" id="IPR006575">
    <property type="entry name" value="RWD_dom"/>
</dbReference>
<dbReference type="KEGG" id="slal:111667813"/>
<sequence length="113" mass="12675">MSSQHTPADGTDDYTVQQENELEALASIFGDDFQDLRNHDPWKVKRPPEVHLCLRPNNGQESYVTVDLQVKCPPTYPDVPPELELKNAKGLSNENLQTLQSELTQLAAVRCGE</sequence>
<proteinExistence type="predicted"/>
<dbReference type="Gene3D" id="3.10.110.10">
    <property type="entry name" value="Ubiquitin Conjugating Enzyme"/>
    <property type="match status" value="1"/>
</dbReference>
<dbReference type="Proteomes" id="UP000261360">
    <property type="component" value="Unplaced"/>
</dbReference>
<dbReference type="STRING" id="1841481.ENSSLDP00000009501"/>
<dbReference type="GO" id="GO:0016567">
    <property type="term" value="P:protein ubiquitination"/>
    <property type="evidence" value="ECO:0007669"/>
    <property type="project" value="TreeGrafter"/>
</dbReference>
<evidence type="ECO:0000259" key="1">
    <source>
        <dbReference type="PROSITE" id="PS50908"/>
    </source>
</evidence>
<dbReference type="Ensembl" id="ENSSLDT00000009833.1">
    <property type="protein sequence ID" value="ENSSLDP00000009501.1"/>
    <property type="gene ID" value="ENSSLDG00000007547.1"/>
</dbReference>
<keyword evidence="3" id="KW-1185">Reference proteome</keyword>
<dbReference type="Pfam" id="PF05773">
    <property type="entry name" value="RWD"/>
    <property type="match status" value="1"/>
</dbReference>
<dbReference type="SUPFAM" id="SSF54495">
    <property type="entry name" value="UBC-like"/>
    <property type="match status" value="1"/>
</dbReference>
<dbReference type="PANTHER" id="PTHR13198:SF4">
    <property type="entry name" value="E3 UBIQUITIN-PROTEIN LIGASE RNF25"/>
    <property type="match status" value="1"/>
</dbReference>
<protein>
    <submittedName>
        <fullName evidence="2">EIF-2-alpha kinase GCN2-like</fullName>
    </submittedName>
</protein>
<dbReference type="GeneID" id="111667813"/>
<reference evidence="2" key="1">
    <citation type="submission" date="2025-08" db="UniProtKB">
        <authorList>
            <consortium name="Ensembl"/>
        </authorList>
    </citation>
    <scope>IDENTIFICATION</scope>
</reference>
<organism evidence="2 3">
    <name type="scientific">Seriola lalandi dorsalis</name>
    <dbReference type="NCBI Taxonomy" id="1841481"/>
    <lineage>
        <taxon>Eukaryota</taxon>
        <taxon>Metazoa</taxon>
        <taxon>Chordata</taxon>
        <taxon>Craniata</taxon>
        <taxon>Vertebrata</taxon>
        <taxon>Euteleostomi</taxon>
        <taxon>Actinopterygii</taxon>
        <taxon>Neopterygii</taxon>
        <taxon>Teleostei</taxon>
        <taxon>Neoteleostei</taxon>
        <taxon>Acanthomorphata</taxon>
        <taxon>Carangaria</taxon>
        <taxon>Carangiformes</taxon>
        <taxon>Carangidae</taxon>
        <taxon>Seriola</taxon>
    </lineage>
</organism>
<dbReference type="CDD" id="cd23823">
    <property type="entry name" value="RWD_GCN2"/>
    <property type="match status" value="1"/>
</dbReference>
<dbReference type="SMART" id="SM00591">
    <property type="entry name" value="RWD"/>
    <property type="match status" value="1"/>
</dbReference>
<dbReference type="FunFam" id="3.10.110.10:FF:000057">
    <property type="entry name" value="eukaryotic translation initiation factor 2-alpha kinase 4"/>
    <property type="match status" value="1"/>
</dbReference>
<dbReference type="PANTHER" id="PTHR13198">
    <property type="entry name" value="RING FINGER PROTEIN 25"/>
    <property type="match status" value="1"/>
</dbReference>
<evidence type="ECO:0000313" key="2">
    <source>
        <dbReference type="Ensembl" id="ENSSLDP00000009501.1"/>
    </source>
</evidence>
<evidence type="ECO:0000313" key="3">
    <source>
        <dbReference type="Proteomes" id="UP000261360"/>
    </source>
</evidence>
<reference evidence="2" key="2">
    <citation type="submission" date="2025-09" db="UniProtKB">
        <authorList>
            <consortium name="Ensembl"/>
        </authorList>
    </citation>
    <scope>IDENTIFICATION</scope>
</reference>
<dbReference type="InterPro" id="IPR039133">
    <property type="entry name" value="RNF25"/>
</dbReference>